<accession>R7ZZ62</accession>
<proteinExistence type="predicted"/>
<dbReference type="STRING" id="1232681.ADIS_0077"/>
<dbReference type="Proteomes" id="UP000013909">
    <property type="component" value="Unassembled WGS sequence"/>
</dbReference>
<organism evidence="1 2">
    <name type="scientific">Lunatimonas lonarensis</name>
    <dbReference type="NCBI Taxonomy" id="1232681"/>
    <lineage>
        <taxon>Bacteria</taxon>
        <taxon>Pseudomonadati</taxon>
        <taxon>Bacteroidota</taxon>
        <taxon>Cytophagia</taxon>
        <taxon>Cytophagales</taxon>
        <taxon>Cyclobacteriaceae</taxon>
    </lineage>
</organism>
<dbReference type="NCBIfam" id="NF033709">
    <property type="entry name" value="PorV_fam"/>
    <property type="match status" value="1"/>
</dbReference>
<dbReference type="EMBL" id="AQHR01000004">
    <property type="protein sequence ID" value="EON79387.1"/>
    <property type="molecule type" value="Genomic_DNA"/>
</dbReference>
<gene>
    <name evidence="1" type="ORF">ADIS_0077</name>
</gene>
<dbReference type="RefSeq" id="WP_010852231.1">
    <property type="nucleotide sequence ID" value="NZ_AQHR01000004.1"/>
</dbReference>
<evidence type="ECO:0000313" key="1">
    <source>
        <dbReference type="EMBL" id="EON79387.1"/>
    </source>
</evidence>
<evidence type="ECO:0000313" key="2">
    <source>
        <dbReference type="Proteomes" id="UP000013909"/>
    </source>
</evidence>
<name>R7ZZ62_9BACT</name>
<protein>
    <recommendedName>
        <fullName evidence="3">Low affinity penicillin binding protein</fullName>
    </recommendedName>
</protein>
<sequence>MVLVGSGPCSLNAQVAQRAFGFTEQPSFTGLAGLGGVNITSVSDPLMFLSSPALLDSLDESTLSVHYLNFPGDIQFATAGYNFKAGKPVSAAIGMQFVNYGEFEGYDEVGFPLGTFHASEFALTAALAATRGVFRYGLNLKLMGSVLESYQAYAAAFDIGILYRHPLEDLALSIVAKQVGWVLSDYLEDARLRLPADLRVGIAYKAENMPMRFHLTARNLLYDTPLVSTNVLEPSVEGRFTDRVFRRLVFGAEIPIKESVELRLGYNYLLRQEFSGWNGRGLGGFSGGFLLRSRAFALSYALAGYRVAGTAHIVGIHTNLQSLRKF</sequence>
<comment type="caution">
    <text evidence="1">The sequence shown here is derived from an EMBL/GenBank/DDBJ whole genome shotgun (WGS) entry which is preliminary data.</text>
</comment>
<dbReference type="NCBIfam" id="NF033711">
    <property type="entry name" value="T9SS_PorQ"/>
    <property type="match status" value="1"/>
</dbReference>
<dbReference type="AlphaFoldDB" id="R7ZZ62"/>
<reference evidence="1 2" key="1">
    <citation type="submission" date="2013-02" db="EMBL/GenBank/DDBJ databases">
        <title>A novel strain isolated from Lonar lake, Maharashtra, India.</title>
        <authorList>
            <person name="Singh A."/>
        </authorList>
    </citation>
    <scope>NUCLEOTIDE SEQUENCE [LARGE SCALE GENOMIC DNA]</scope>
    <source>
        <strain evidence="1 2">AK24</strain>
    </source>
</reference>
<evidence type="ECO:0008006" key="3">
    <source>
        <dbReference type="Google" id="ProtNLM"/>
    </source>
</evidence>
<dbReference type="OrthoDB" id="9809953at2"/>
<keyword evidence="2" id="KW-1185">Reference proteome</keyword>